<feature type="compositionally biased region" description="Basic and acidic residues" evidence="1">
    <location>
        <begin position="59"/>
        <end position="69"/>
    </location>
</feature>
<evidence type="ECO:0000313" key="4">
    <source>
        <dbReference type="Proteomes" id="UP000320888"/>
    </source>
</evidence>
<reference evidence="3 4" key="1">
    <citation type="submission" date="2019-07" db="EMBL/GenBank/DDBJ databases">
        <title>Draft genome for Streptomyces benahoarensis MZ03-48.</title>
        <authorList>
            <person name="Gonzalez-Pimentel J.L."/>
        </authorList>
    </citation>
    <scope>NUCLEOTIDE SEQUENCE [LARGE SCALE GENOMIC DNA]</scope>
    <source>
        <strain evidence="3 4">MZ03-48</strain>
    </source>
</reference>
<dbReference type="OrthoDB" id="4255890at2"/>
<feature type="compositionally biased region" description="Gly residues" evidence="1">
    <location>
        <begin position="1"/>
        <end position="10"/>
    </location>
</feature>
<feature type="transmembrane region" description="Helical" evidence="2">
    <location>
        <begin position="226"/>
        <end position="247"/>
    </location>
</feature>
<feature type="compositionally biased region" description="Basic residues" evidence="1">
    <location>
        <begin position="70"/>
        <end position="86"/>
    </location>
</feature>
<keyword evidence="2" id="KW-1133">Transmembrane helix</keyword>
<dbReference type="Proteomes" id="UP000320888">
    <property type="component" value="Unassembled WGS sequence"/>
</dbReference>
<proteinExistence type="predicted"/>
<keyword evidence="2" id="KW-0472">Membrane</keyword>
<feature type="compositionally biased region" description="Low complexity" evidence="1">
    <location>
        <begin position="26"/>
        <end position="46"/>
    </location>
</feature>
<name>A0A553ZPY3_9ACTN</name>
<keyword evidence="4" id="KW-1185">Reference proteome</keyword>
<feature type="region of interest" description="Disordered" evidence="1">
    <location>
        <begin position="1"/>
        <end position="91"/>
    </location>
</feature>
<gene>
    <name evidence="3" type="ORF">FNZ23_04370</name>
</gene>
<protein>
    <submittedName>
        <fullName evidence="3">DUF3592 domain-containing protein</fullName>
    </submittedName>
</protein>
<sequence length="266" mass="28247">MASDRGGGQGRQRRPGAAPHLPGRVAPTGSGAASSCAASRVAISRSTTRVPHRAAAQDFPDRPLHDGKVRNTRRRPPGARSGRRGRGSGDGWETVSARRWLYRFGGRARVAGKVVGGVAVTALAASFVVLGYGFVRTGLDGLNDASAGAARERSVDGTVLAKDKVSEPQGSHSKRIEVRFTTAAGTSYRFWEAGEADIGDTIRVRYEPGRPETATTHSVTSNRTGYGMLTLVGLALVILMPLLILRLGREGLRDIRRAVRLRSAVG</sequence>
<dbReference type="AlphaFoldDB" id="A0A553ZPY3"/>
<evidence type="ECO:0000256" key="2">
    <source>
        <dbReference type="SAM" id="Phobius"/>
    </source>
</evidence>
<comment type="caution">
    <text evidence="3">The sequence shown here is derived from an EMBL/GenBank/DDBJ whole genome shotgun (WGS) entry which is preliminary data.</text>
</comment>
<accession>A0A553ZPY3</accession>
<evidence type="ECO:0000313" key="3">
    <source>
        <dbReference type="EMBL" id="TSB43483.1"/>
    </source>
</evidence>
<feature type="transmembrane region" description="Helical" evidence="2">
    <location>
        <begin position="110"/>
        <end position="135"/>
    </location>
</feature>
<evidence type="ECO:0000256" key="1">
    <source>
        <dbReference type="SAM" id="MobiDB-lite"/>
    </source>
</evidence>
<keyword evidence="2" id="KW-0812">Transmembrane</keyword>
<dbReference type="EMBL" id="VKLS01000024">
    <property type="protein sequence ID" value="TSB43483.1"/>
    <property type="molecule type" value="Genomic_DNA"/>
</dbReference>
<organism evidence="3 4">
    <name type="scientific">Streptomyces benahoarensis</name>
    <dbReference type="NCBI Taxonomy" id="2595054"/>
    <lineage>
        <taxon>Bacteria</taxon>
        <taxon>Bacillati</taxon>
        <taxon>Actinomycetota</taxon>
        <taxon>Actinomycetes</taxon>
        <taxon>Kitasatosporales</taxon>
        <taxon>Streptomycetaceae</taxon>
        <taxon>Streptomyces</taxon>
    </lineage>
</organism>